<dbReference type="InterPro" id="IPR013783">
    <property type="entry name" value="Ig-like_fold"/>
</dbReference>
<evidence type="ECO:0000256" key="1">
    <source>
        <dbReference type="SAM" id="Phobius"/>
    </source>
</evidence>
<accession>A0AAV3S6U4</accession>
<keyword evidence="3" id="KW-1185">Reference proteome</keyword>
<organism evidence="2 3">
    <name type="scientific">Halarchaeum salinum</name>
    <dbReference type="NCBI Taxonomy" id="489912"/>
    <lineage>
        <taxon>Archaea</taxon>
        <taxon>Methanobacteriati</taxon>
        <taxon>Methanobacteriota</taxon>
        <taxon>Stenosarchaea group</taxon>
        <taxon>Halobacteria</taxon>
        <taxon>Halobacteriales</taxon>
        <taxon>Halobacteriaceae</taxon>
    </lineage>
</organism>
<dbReference type="Gene3D" id="2.60.40.10">
    <property type="entry name" value="Immunoglobulins"/>
    <property type="match status" value="1"/>
</dbReference>
<evidence type="ECO:0000313" key="2">
    <source>
        <dbReference type="EMBL" id="GAA0298867.1"/>
    </source>
</evidence>
<dbReference type="Proteomes" id="UP001500837">
    <property type="component" value="Unassembled WGS sequence"/>
</dbReference>
<dbReference type="InterPro" id="IPR008964">
    <property type="entry name" value="Invasin/intimin_cell_adhesion"/>
</dbReference>
<reference evidence="2 3" key="1">
    <citation type="journal article" date="2019" name="Int. J. Syst. Evol. Microbiol.">
        <title>The Global Catalogue of Microorganisms (GCM) 10K type strain sequencing project: providing services to taxonomists for standard genome sequencing and annotation.</title>
        <authorList>
            <consortium name="The Broad Institute Genomics Platform"/>
            <consortium name="The Broad Institute Genome Sequencing Center for Infectious Disease"/>
            <person name="Wu L."/>
            <person name="Ma J."/>
        </authorList>
    </citation>
    <scope>NUCLEOTIDE SEQUENCE [LARGE SCALE GENOMIC DNA]</scope>
    <source>
        <strain evidence="2 3">JCM 16330</strain>
    </source>
</reference>
<name>A0AAV3S6U4_9EURY</name>
<feature type="transmembrane region" description="Helical" evidence="1">
    <location>
        <begin position="7"/>
        <end position="27"/>
    </location>
</feature>
<sequence>MSDRRAVAGLVGAVLLFGILVISLSLYQAQVVPSENQRAEFEHNQQVQNQLGDVRNAILRTASSGNSQPTSVTLGTRYPSRTVAVNPPPATGQLATESAGNVTVSDVYVSSGPEGLQEYLASKNHTLTYPTSALVYTPDYNEYRNAPKTAYENTLLYNSFTSGSDDRYLPLTGQSIVSTSGERVSLVVLTGNYRESDVGSVTVDPESVSTPSGGVYVNGSLHVSVPTRYPVNGTGATWRGLLPNVTHAKNPSADLNLSPDRLNFSTQNGTRLRIGAVGIGSGGSNAHAAYITRESARALRVSSGETITLSAQVHDEYLNPYAGVTVNARADRGKIRDTSQTTDENGKVHFEYTAPETSGAYSVNVSFGSNGTDGPLAQWTNFSVTVPSGSGGGGTGSDGGSGDGATLAYNGDAEPYNGGSTIQFTMTASEAVTITKVNISLPSSNATRLQDQSGGQPEIYIGDGYYDANDDNTANSDITYYPLGESVKLTSDATIEADEDTVVRLQQFQNQSQEEVDVQNEPVEITFTFADGSTQPLSFTNGAY</sequence>
<protein>
    <submittedName>
        <fullName evidence="2">Ig-like domain-containing protein</fullName>
    </submittedName>
</protein>
<proteinExistence type="predicted"/>
<keyword evidence="1" id="KW-1133">Transmembrane helix</keyword>
<comment type="caution">
    <text evidence="2">The sequence shown here is derived from an EMBL/GenBank/DDBJ whole genome shotgun (WGS) entry which is preliminary data.</text>
</comment>
<keyword evidence="1" id="KW-0472">Membrane</keyword>
<dbReference type="AlphaFoldDB" id="A0AAV3S6U4"/>
<gene>
    <name evidence="2" type="ORF">GCM10009066_11300</name>
</gene>
<evidence type="ECO:0000313" key="3">
    <source>
        <dbReference type="Proteomes" id="UP001500837"/>
    </source>
</evidence>
<dbReference type="RefSeq" id="WP_211311130.1">
    <property type="nucleotide sequence ID" value="NZ_BAAABL010000042.1"/>
</dbReference>
<keyword evidence="1" id="KW-0812">Transmembrane</keyword>
<dbReference type="EMBL" id="BAAABL010000042">
    <property type="protein sequence ID" value="GAA0298867.1"/>
    <property type="molecule type" value="Genomic_DNA"/>
</dbReference>
<dbReference type="SUPFAM" id="SSF49373">
    <property type="entry name" value="Invasin/intimin cell-adhesion fragments"/>
    <property type="match status" value="1"/>
</dbReference>